<sequence>MRNCSPPSSKDNSAPRTIQRHEDDVKGGLRGGESLNGSVVPAAPEAQTDDSDGIDWIARHSAYMDLRVRAKLRKSYEEVNEEEDGLGNTSGGDADADSDWSERRASKRVTKKRECYSPAESFQAGEPKHKVAKTAPPGSAKRTGTKRRKPATSTYVNRRRPTGFRPRGIDNPDLTCYVNSVLQSFFCNDSVKEYLLNLPEGDDLFQALNGDMSSVLIVHEFRKVMRALSGSEERNGGTVPRLVSSISASAMMTEVRKIMPEFLSSKSYKNAIMETFRGETVSEGIKSLFYG</sequence>
<organism evidence="3 4">
    <name type="scientific">Steinernema glaseri</name>
    <dbReference type="NCBI Taxonomy" id="37863"/>
    <lineage>
        <taxon>Eukaryota</taxon>
        <taxon>Metazoa</taxon>
        <taxon>Ecdysozoa</taxon>
        <taxon>Nematoda</taxon>
        <taxon>Chromadorea</taxon>
        <taxon>Rhabditida</taxon>
        <taxon>Tylenchina</taxon>
        <taxon>Panagrolaimomorpha</taxon>
        <taxon>Strongyloidoidea</taxon>
        <taxon>Steinernematidae</taxon>
        <taxon>Steinernema</taxon>
    </lineage>
</organism>
<dbReference type="GO" id="GO:0004843">
    <property type="term" value="F:cysteine-type deubiquitinase activity"/>
    <property type="evidence" value="ECO:0007669"/>
    <property type="project" value="InterPro"/>
</dbReference>
<protein>
    <submittedName>
        <fullName evidence="4">USP domain-containing protein</fullName>
    </submittedName>
</protein>
<accession>A0A1I7YT65</accession>
<feature type="compositionally biased region" description="Polar residues" evidence="1">
    <location>
        <begin position="1"/>
        <end position="16"/>
    </location>
</feature>
<dbReference type="Pfam" id="PF00443">
    <property type="entry name" value="UCH"/>
    <property type="match status" value="1"/>
</dbReference>
<evidence type="ECO:0000259" key="2">
    <source>
        <dbReference type="Pfam" id="PF00443"/>
    </source>
</evidence>
<keyword evidence="3" id="KW-1185">Reference proteome</keyword>
<feature type="region of interest" description="Disordered" evidence="1">
    <location>
        <begin position="1"/>
        <end position="54"/>
    </location>
</feature>
<feature type="region of interest" description="Disordered" evidence="1">
    <location>
        <begin position="80"/>
        <end position="167"/>
    </location>
</feature>
<dbReference type="WBParaSite" id="L893_g19454.t1">
    <property type="protein sequence ID" value="L893_g19454.t1"/>
    <property type="gene ID" value="L893_g19454"/>
</dbReference>
<name>A0A1I7YT65_9BILA</name>
<proteinExistence type="predicted"/>
<evidence type="ECO:0000313" key="3">
    <source>
        <dbReference type="Proteomes" id="UP000095287"/>
    </source>
</evidence>
<dbReference type="InterPro" id="IPR001394">
    <property type="entry name" value="Peptidase_C19_UCH"/>
</dbReference>
<dbReference type="AlphaFoldDB" id="A0A1I7YT65"/>
<dbReference type="SUPFAM" id="SSF54001">
    <property type="entry name" value="Cysteine proteinases"/>
    <property type="match status" value="1"/>
</dbReference>
<evidence type="ECO:0000313" key="4">
    <source>
        <dbReference type="WBParaSite" id="L893_g19454.t1"/>
    </source>
</evidence>
<reference evidence="4" key="1">
    <citation type="submission" date="2016-11" db="UniProtKB">
        <authorList>
            <consortium name="WormBaseParasite"/>
        </authorList>
    </citation>
    <scope>IDENTIFICATION</scope>
</reference>
<feature type="domain" description="Peptidase C19 ubiquitin carboxyl-terminal hydrolase" evidence="2">
    <location>
        <begin position="168"/>
        <end position="262"/>
    </location>
</feature>
<dbReference type="Gene3D" id="3.90.70.10">
    <property type="entry name" value="Cysteine proteinases"/>
    <property type="match status" value="1"/>
</dbReference>
<dbReference type="InterPro" id="IPR038765">
    <property type="entry name" value="Papain-like_cys_pep_sf"/>
</dbReference>
<dbReference type="GO" id="GO:0016579">
    <property type="term" value="P:protein deubiquitination"/>
    <property type="evidence" value="ECO:0007669"/>
    <property type="project" value="InterPro"/>
</dbReference>
<evidence type="ECO:0000256" key="1">
    <source>
        <dbReference type="SAM" id="MobiDB-lite"/>
    </source>
</evidence>
<dbReference type="Proteomes" id="UP000095287">
    <property type="component" value="Unplaced"/>
</dbReference>